<feature type="domain" description="PPC" evidence="5">
    <location>
        <begin position="145"/>
        <end position="287"/>
    </location>
</feature>
<feature type="region of interest" description="Disordered" evidence="4">
    <location>
        <begin position="77"/>
        <end position="141"/>
    </location>
</feature>
<dbReference type="SUPFAM" id="SSF117856">
    <property type="entry name" value="AF0104/ALDC/Ptd012-like"/>
    <property type="match status" value="1"/>
</dbReference>
<dbReference type="GeneID" id="103704687"/>
<comment type="function">
    <text evidence="3">Transcription factor that specifically binds AT-rich DNA sequences related to the nuclear matrix attachment regions (MARs).</text>
</comment>
<evidence type="ECO:0000313" key="7">
    <source>
        <dbReference type="RefSeq" id="XP_008786309.2"/>
    </source>
</evidence>
<keyword evidence="3" id="KW-0238">DNA-binding</keyword>
<keyword evidence="2 3" id="KW-0539">Nucleus</keyword>
<dbReference type="OrthoDB" id="1742671at2759"/>
<dbReference type="InterPro" id="IPR005175">
    <property type="entry name" value="PPC_dom"/>
</dbReference>
<dbReference type="AlphaFoldDB" id="A0A8B7BVJ7"/>
<feature type="region of interest" description="Disordered" evidence="4">
    <location>
        <begin position="270"/>
        <end position="357"/>
    </location>
</feature>
<dbReference type="CDD" id="cd11378">
    <property type="entry name" value="DUF296"/>
    <property type="match status" value="1"/>
</dbReference>
<feature type="compositionally biased region" description="Basic and acidic residues" evidence="4">
    <location>
        <begin position="270"/>
        <end position="282"/>
    </location>
</feature>
<evidence type="ECO:0000259" key="5">
    <source>
        <dbReference type="PROSITE" id="PS51742"/>
    </source>
</evidence>
<dbReference type="PANTHER" id="PTHR31500">
    <property type="entry name" value="AT-HOOK MOTIF NUCLEAR-LOCALIZED PROTEIN 9"/>
    <property type="match status" value="1"/>
</dbReference>
<proteinExistence type="predicted"/>
<evidence type="ECO:0000313" key="6">
    <source>
        <dbReference type="Proteomes" id="UP000228380"/>
    </source>
</evidence>
<dbReference type="Pfam" id="PF03479">
    <property type="entry name" value="PCC"/>
    <property type="match status" value="1"/>
</dbReference>
<sequence length="357" mass="36846">MDDRDSLRLDSSSPPGMMVGGNCYGAGALNNSMVVPNSAGMMHGMRLSFNPMSSSISKPMDSPGSLYHGDGMSGIRPSGVLNMGEPMKKKRGRPRKYGPDGSMALALIPRPCASGYSNSPMSEPANKRRGRPPGSGKKQQLDALGSSGIAFTPHVITVKAGEDVASKIMAFSQQGPRTVCILSANGAICNVTLRQPATSGGTVTYEGRFEIISLSGSFLLTEDGGTRSRTGGLSVALAGSDGRVLGGGVAGMLMAATPVQVVMGSFIAEGKKPKPEPLKREPSSAPPQMAGFGPALAGSSPSEGTSSESPDDPGSPIDQSGTCNNSSQHIQSAYASVGWPHSANQNRHDSDMKMMPN</sequence>
<accession>A0A8B7BVJ7</accession>
<dbReference type="InterPro" id="IPR039605">
    <property type="entry name" value="AHL"/>
</dbReference>
<feature type="compositionally biased region" description="Low complexity" evidence="4">
    <location>
        <begin position="298"/>
        <end position="308"/>
    </location>
</feature>
<dbReference type="KEGG" id="pda:103704687"/>
<name>A0A8B7BVJ7_PHODC</name>
<evidence type="ECO:0000256" key="2">
    <source>
        <dbReference type="ARBA" id="ARBA00023242"/>
    </source>
</evidence>
<keyword evidence="3" id="KW-0804">Transcription</keyword>
<keyword evidence="6" id="KW-1185">Reference proteome</keyword>
<dbReference type="Gene3D" id="3.30.1330.80">
    <property type="entry name" value="Hypothetical protein, similar to alpha- acetolactate decarboxylase, domain 2"/>
    <property type="match status" value="1"/>
</dbReference>
<evidence type="ECO:0000256" key="4">
    <source>
        <dbReference type="SAM" id="MobiDB-lite"/>
    </source>
</evidence>
<dbReference type="Proteomes" id="UP000228380">
    <property type="component" value="Chromosome 5"/>
</dbReference>
<gene>
    <name evidence="7" type="primary">LOC103704687</name>
</gene>
<dbReference type="FunFam" id="3.30.1330.80:FF:000003">
    <property type="entry name" value="AT-hook motif nuclear-localized protein 1-like"/>
    <property type="match status" value="1"/>
</dbReference>
<reference evidence="6" key="1">
    <citation type="journal article" date="2019" name="Nat. Commun.">
        <title>Genome-wide association mapping of date palm fruit traits.</title>
        <authorList>
            <person name="Hazzouri K.M."/>
            <person name="Gros-Balthazard M."/>
            <person name="Flowers J.M."/>
            <person name="Copetti D."/>
            <person name="Lemansour A."/>
            <person name="Lebrun M."/>
            <person name="Masmoudi K."/>
            <person name="Ferrand S."/>
            <person name="Dhar M.I."/>
            <person name="Fresquez Z.A."/>
            <person name="Rosas U."/>
            <person name="Zhang J."/>
            <person name="Talag J."/>
            <person name="Lee S."/>
            <person name="Kudrna D."/>
            <person name="Powell R.F."/>
            <person name="Leitch I.J."/>
            <person name="Krueger R.R."/>
            <person name="Wing R.A."/>
            <person name="Amiri K.M.A."/>
            <person name="Purugganan M.D."/>
        </authorList>
    </citation>
    <scope>NUCLEOTIDE SEQUENCE [LARGE SCALE GENOMIC DNA]</scope>
    <source>
        <strain evidence="6">cv. Khalas</strain>
    </source>
</reference>
<comment type="domain">
    <text evidence="3">The PPC domain mediates interactions between AHL proteins.</text>
</comment>
<evidence type="ECO:0000256" key="1">
    <source>
        <dbReference type="ARBA" id="ARBA00004123"/>
    </source>
</evidence>
<reference evidence="7" key="2">
    <citation type="submission" date="2025-08" db="UniProtKB">
        <authorList>
            <consortium name="RefSeq"/>
        </authorList>
    </citation>
    <scope>IDENTIFICATION</scope>
    <source>
        <tissue evidence="7">Young leaves</tissue>
    </source>
</reference>
<dbReference type="PANTHER" id="PTHR31500:SF51">
    <property type="entry name" value="AT-HOOK MOTIF NUCLEAR-LOCALIZED PROTEIN 8"/>
    <property type="match status" value="1"/>
</dbReference>
<comment type="subcellular location">
    <subcellularLocation>
        <location evidence="1 3">Nucleus</location>
    </subcellularLocation>
</comment>
<evidence type="ECO:0000256" key="3">
    <source>
        <dbReference type="RuleBase" id="RU367031"/>
    </source>
</evidence>
<protein>
    <recommendedName>
        <fullName evidence="3">AT-hook motif nuclear-localized protein</fullName>
    </recommendedName>
</protein>
<dbReference type="GO" id="GO:0005634">
    <property type="term" value="C:nucleus"/>
    <property type="evidence" value="ECO:0007669"/>
    <property type="project" value="UniProtKB-SubCell"/>
</dbReference>
<feature type="compositionally biased region" description="Basic and acidic residues" evidence="4">
    <location>
        <begin position="346"/>
        <end position="357"/>
    </location>
</feature>
<dbReference type="GO" id="GO:0003680">
    <property type="term" value="F:minor groove of adenine-thymine-rich DNA binding"/>
    <property type="evidence" value="ECO:0007669"/>
    <property type="project" value="UniProtKB-UniRule"/>
</dbReference>
<organism evidence="6 7">
    <name type="scientific">Phoenix dactylifera</name>
    <name type="common">Date palm</name>
    <dbReference type="NCBI Taxonomy" id="42345"/>
    <lineage>
        <taxon>Eukaryota</taxon>
        <taxon>Viridiplantae</taxon>
        <taxon>Streptophyta</taxon>
        <taxon>Embryophyta</taxon>
        <taxon>Tracheophyta</taxon>
        <taxon>Spermatophyta</taxon>
        <taxon>Magnoliopsida</taxon>
        <taxon>Liliopsida</taxon>
        <taxon>Arecaceae</taxon>
        <taxon>Coryphoideae</taxon>
        <taxon>Phoeniceae</taxon>
        <taxon>Phoenix</taxon>
    </lineage>
</organism>
<dbReference type="RefSeq" id="XP_008786309.2">
    <property type="nucleotide sequence ID" value="XM_008788087.3"/>
</dbReference>
<dbReference type="PROSITE" id="PS51742">
    <property type="entry name" value="PPC"/>
    <property type="match status" value="1"/>
</dbReference>
<feature type="compositionally biased region" description="Polar residues" evidence="4">
    <location>
        <begin position="317"/>
        <end position="334"/>
    </location>
</feature>
<keyword evidence="3" id="KW-0805">Transcription regulation</keyword>